<dbReference type="Pfam" id="PF00581">
    <property type="entry name" value="Rhodanese"/>
    <property type="match status" value="1"/>
</dbReference>
<name>A0A1M6JQS1_9BACT</name>
<dbReference type="SMART" id="SM00450">
    <property type="entry name" value="RHOD"/>
    <property type="match status" value="1"/>
</dbReference>
<dbReference type="CDD" id="cd00158">
    <property type="entry name" value="RHOD"/>
    <property type="match status" value="1"/>
</dbReference>
<dbReference type="STRING" id="1121955.SAMN02745146_3231"/>
<organism evidence="3 4">
    <name type="scientific">Hymenobacter daecheongensis DSM 21074</name>
    <dbReference type="NCBI Taxonomy" id="1121955"/>
    <lineage>
        <taxon>Bacteria</taxon>
        <taxon>Pseudomonadati</taxon>
        <taxon>Bacteroidota</taxon>
        <taxon>Cytophagia</taxon>
        <taxon>Cytophagales</taxon>
        <taxon>Hymenobacteraceae</taxon>
        <taxon>Hymenobacter</taxon>
    </lineage>
</organism>
<feature type="domain" description="Rhodanese" evidence="2">
    <location>
        <begin position="42"/>
        <end position="130"/>
    </location>
</feature>
<evidence type="ECO:0000256" key="1">
    <source>
        <dbReference type="SAM" id="SignalP"/>
    </source>
</evidence>
<proteinExistence type="predicted"/>
<gene>
    <name evidence="3" type="ORF">SAMN02745146_3231</name>
</gene>
<evidence type="ECO:0000313" key="4">
    <source>
        <dbReference type="Proteomes" id="UP000184418"/>
    </source>
</evidence>
<reference evidence="3 4" key="1">
    <citation type="submission" date="2016-11" db="EMBL/GenBank/DDBJ databases">
        <authorList>
            <person name="Jaros S."/>
            <person name="Januszkiewicz K."/>
            <person name="Wedrychowicz H."/>
        </authorList>
    </citation>
    <scope>NUCLEOTIDE SEQUENCE [LARGE SCALE GENOMIC DNA]</scope>
    <source>
        <strain evidence="3 4">DSM 21074</strain>
    </source>
</reference>
<evidence type="ECO:0000259" key="2">
    <source>
        <dbReference type="PROSITE" id="PS50206"/>
    </source>
</evidence>
<dbReference type="GO" id="GO:0016740">
    <property type="term" value="F:transferase activity"/>
    <property type="evidence" value="ECO:0007669"/>
    <property type="project" value="UniProtKB-KW"/>
</dbReference>
<accession>A0A1M6JQS1</accession>
<dbReference type="InterPro" id="IPR036873">
    <property type="entry name" value="Rhodanese-like_dom_sf"/>
</dbReference>
<feature type="signal peptide" evidence="1">
    <location>
        <begin position="1"/>
        <end position="25"/>
    </location>
</feature>
<dbReference type="EMBL" id="FQYN01000007">
    <property type="protein sequence ID" value="SHJ49034.1"/>
    <property type="molecule type" value="Genomic_DNA"/>
</dbReference>
<dbReference type="AlphaFoldDB" id="A0A1M6JQS1"/>
<evidence type="ECO:0000313" key="3">
    <source>
        <dbReference type="EMBL" id="SHJ49034.1"/>
    </source>
</evidence>
<keyword evidence="1" id="KW-0732">Signal</keyword>
<dbReference type="PANTHER" id="PTHR43031">
    <property type="entry name" value="FAD-DEPENDENT OXIDOREDUCTASE"/>
    <property type="match status" value="1"/>
</dbReference>
<dbReference type="PANTHER" id="PTHR43031:SF1">
    <property type="entry name" value="PYRIDINE NUCLEOTIDE-DISULPHIDE OXIDOREDUCTASE"/>
    <property type="match status" value="1"/>
</dbReference>
<feature type="chain" id="PRO_5012793724" evidence="1">
    <location>
        <begin position="26"/>
        <end position="130"/>
    </location>
</feature>
<protein>
    <submittedName>
        <fullName evidence="3">Rhodanese-related sulfurtransferase</fullName>
    </submittedName>
</protein>
<dbReference type="SUPFAM" id="SSF52821">
    <property type="entry name" value="Rhodanese/Cell cycle control phosphatase"/>
    <property type="match status" value="1"/>
</dbReference>
<dbReference type="InterPro" id="IPR001763">
    <property type="entry name" value="Rhodanese-like_dom"/>
</dbReference>
<dbReference type="Gene3D" id="3.40.250.10">
    <property type="entry name" value="Rhodanese-like domain"/>
    <property type="match status" value="1"/>
</dbReference>
<keyword evidence="3" id="KW-0808">Transferase</keyword>
<dbReference type="Proteomes" id="UP000184418">
    <property type="component" value="Unassembled WGS sequence"/>
</dbReference>
<sequence>MRRFLFSAAPTLLLANLLTSTPAAAQAKLPVADLATTQKLAKQRQVVILDVRTPAEYATGHLRHAQNLDVKAPDFATKAARLDTTKTYLLYCASGNRSGQAAAILQAQGFRKVVNGGGFKTLKEAGLKTE</sequence>
<dbReference type="InterPro" id="IPR050229">
    <property type="entry name" value="GlpE_sulfurtransferase"/>
</dbReference>
<keyword evidence="4" id="KW-1185">Reference proteome</keyword>
<dbReference type="PROSITE" id="PS50206">
    <property type="entry name" value="RHODANESE_3"/>
    <property type="match status" value="1"/>
</dbReference>